<sequence>MDKKDYTTSALAAIGVSIGSVALLFLGMLYGGFVTMKLWNGIISPTFGLVQLNFFQAWGLDVFVSYLISGAKKSDEDSSLIYTFVRVIVATTAFWLIGILIMNFI</sequence>
<feature type="transmembrane region" description="Helical" evidence="1">
    <location>
        <begin position="46"/>
        <end position="68"/>
    </location>
</feature>
<keyword evidence="1" id="KW-0472">Membrane</keyword>
<proteinExistence type="predicted"/>
<comment type="caution">
    <text evidence="2">The sequence shown here is derived from an EMBL/GenBank/DDBJ whole genome shotgun (WGS) entry which is preliminary data.</text>
</comment>
<evidence type="ECO:0000313" key="3">
    <source>
        <dbReference type="Proteomes" id="UP001180842"/>
    </source>
</evidence>
<gene>
    <name evidence="2" type="ORF">P7H00_12560</name>
</gene>
<dbReference type="Proteomes" id="UP001180842">
    <property type="component" value="Unassembled WGS sequence"/>
</dbReference>
<keyword evidence="1" id="KW-1133">Transmembrane helix</keyword>
<keyword evidence="1" id="KW-0812">Transmembrane</keyword>
<dbReference type="RefSeq" id="WP_311797443.1">
    <property type="nucleotide sequence ID" value="NZ_JARQAI010000024.1"/>
</dbReference>
<feature type="transmembrane region" description="Helical" evidence="1">
    <location>
        <begin position="80"/>
        <end position="102"/>
    </location>
</feature>
<dbReference type="AlphaFoldDB" id="A0AAE4L756"/>
<reference evidence="2" key="1">
    <citation type="submission" date="2023-03" db="EMBL/GenBank/DDBJ databases">
        <authorList>
            <person name="Shen W."/>
            <person name="Cai J."/>
        </authorList>
    </citation>
    <scope>NUCLEOTIDE SEQUENCE</scope>
    <source>
        <strain evidence="2">P69-2</strain>
    </source>
</reference>
<evidence type="ECO:0000313" key="2">
    <source>
        <dbReference type="EMBL" id="MDT2737942.1"/>
    </source>
</evidence>
<name>A0AAE4L756_9ENTE</name>
<protein>
    <submittedName>
        <fullName evidence="2">Uncharacterized protein</fullName>
    </submittedName>
</protein>
<accession>A0AAE4L756</accession>
<feature type="transmembrane region" description="Helical" evidence="1">
    <location>
        <begin position="12"/>
        <end position="34"/>
    </location>
</feature>
<evidence type="ECO:0000256" key="1">
    <source>
        <dbReference type="SAM" id="Phobius"/>
    </source>
</evidence>
<organism evidence="2 3">
    <name type="scientific">Enterococcus pseudoavium</name>
    <dbReference type="NCBI Taxonomy" id="44007"/>
    <lineage>
        <taxon>Bacteria</taxon>
        <taxon>Bacillati</taxon>
        <taxon>Bacillota</taxon>
        <taxon>Bacilli</taxon>
        <taxon>Lactobacillales</taxon>
        <taxon>Enterococcaceae</taxon>
        <taxon>Enterococcus</taxon>
    </lineage>
</organism>
<dbReference type="EMBL" id="JARQAI010000024">
    <property type="protein sequence ID" value="MDT2737942.1"/>
    <property type="molecule type" value="Genomic_DNA"/>
</dbReference>